<feature type="transmembrane region" description="Helical" evidence="1">
    <location>
        <begin position="73"/>
        <end position="92"/>
    </location>
</feature>
<dbReference type="PANTHER" id="PTHR37312">
    <property type="entry name" value="MEMBRANE-BOUND ACYLTRANSFERASE YKRP-RELATED"/>
    <property type="match status" value="1"/>
</dbReference>
<dbReference type="InterPro" id="IPR052734">
    <property type="entry name" value="Nod_factor_acetyltransferase"/>
</dbReference>
<protein>
    <recommendedName>
        <fullName evidence="2">Acyltransferase 3 domain-containing protein</fullName>
    </recommendedName>
</protein>
<evidence type="ECO:0000313" key="4">
    <source>
        <dbReference type="Proteomes" id="UP001647436"/>
    </source>
</evidence>
<reference evidence="3 4" key="1">
    <citation type="submission" date="2020-03" db="EMBL/GenBank/DDBJ databases">
        <title>The role of nitrogen metabolism on polyethylene biodegradation.</title>
        <authorList>
            <person name="Peixoto J."/>
            <person name="Vizzotto C.S."/>
            <person name="Ramos A."/>
            <person name="Alves G."/>
            <person name="Steindorff A."/>
            <person name="Kruger R."/>
        </authorList>
    </citation>
    <scope>NUCLEOTIDE SEQUENCE [LARGE SCALE GENOMIC DNA]</scope>
    <source>
        <strain evidence="3 4">PE63</strain>
    </source>
</reference>
<dbReference type="InterPro" id="IPR002656">
    <property type="entry name" value="Acyl_transf_3_dom"/>
</dbReference>
<feature type="transmembrane region" description="Helical" evidence="1">
    <location>
        <begin position="197"/>
        <end position="215"/>
    </location>
</feature>
<keyword evidence="1" id="KW-0812">Transmembrane</keyword>
<evidence type="ECO:0000256" key="1">
    <source>
        <dbReference type="SAM" id="Phobius"/>
    </source>
</evidence>
<feature type="transmembrane region" description="Helical" evidence="1">
    <location>
        <begin position="139"/>
        <end position="158"/>
    </location>
</feature>
<dbReference type="RefSeq" id="WP_211456968.1">
    <property type="nucleotide sequence ID" value="NZ_JAANES010000002.1"/>
</dbReference>
<feature type="transmembrane region" description="Helical" evidence="1">
    <location>
        <begin position="35"/>
        <end position="52"/>
    </location>
</feature>
<feature type="transmembrane region" description="Helical" evidence="1">
    <location>
        <begin position="173"/>
        <end position="190"/>
    </location>
</feature>
<feature type="transmembrane region" description="Helical" evidence="1">
    <location>
        <begin position="306"/>
        <end position="325"/>
    </location>
</feature>
<comment type="caution">
    <text evidence="3">The sequence shown here is derived from an EMBL/GenBank/DDBJ whole genome shotgun (WGS) entry which is preliminary data.</text>
</comment>
<dbReference type="Proteomes" id="UP001647436">
    <property type="component" value="Unassembled WGS sequence"/>
</dbReference>
<keyword evidence="1" id="KW-1133">Transmembrane helix</keyword>
<feature type="transmembrane region" description="Helical" evidence="1">
    <location>
        <begin position="12"/>
        <end position="29"/>
    </location>
</feature>
<feature type="transmembrane region" description="Helical" evidence="1">
    <location>
        <begin position="112"/>
        <end position="132"/>
    </location>
</feature>
<dbReference type="PANTHER" id="PTHR37312:SF1">
    <property type="entry name" value="MEMBRANE-BOUND ACYLTRANSFERASE YKRP-RELATED"/>
    <property type="match status" value="1"/>
</dbReference>
<organism evidence="3 4">
    <name type="scientific">Comamonas brasiliensis</name>
    <dbReference type="NCBI Taxonomy" id="1812482"/>
    <lineage>
        <taxon>Bacteria</taxon>
        <taxon>Pseudomonadati</taxon>
        <taxon>Pseudomonadota</taxon>
        <taxon>Betaproteobacteria</taxon>
        <taxon>Burkholderiales</taxon>
        <taxon>Comamonadaceae</taxon>
        <taxon>Comamonas</taxon>
    </lineage>
</organism>
<feature type="domain" description="Acyltransferase 3" evidence="2">
    <location>
        <begin position="7"/>
        <end position="320"/>
    </location>
</feature>
<evidence type="ECO:0000313" key="3">
    <source>
        <dbReference type="EMBL" id="MBS3019173.1"/>
    </source>
</evidence>
<dbReference type="Pfam" id="PF01757">
    <property type="entry name" value="Acyl_transf_3"/>
    <property type="match status" value="1"/>
</dbReference>
<gene>
    <name evidence="3" type="ORF">DJFAAGMI_01913</name>
</gene>
<sequence length="346" mass="38443">MKNERLAWVDTLRFLGMLAIYAGHLGTAGGQFHKFVWIYHVPLFFFVSGFFAKADDSLPKMAWRLTRTLLAPYVFFALLSMTTLTLFNNWQFSNLKEAVAAFSLGTRNVSPVGSLWFFPCLFVAALGFGVVLRFTRSALAGLAFGAACLFLALHGLPFNPLNTPKWPLNVDSALYYVWWYALGYAAFPHLKTLVQQPWFSVAGAIFLLVTILVYFDGGAHIYSVTYLLPQGRIQSLSQTAIGVVIVSIPILGNIFLARCIEGVQILGEMGRRTLVMCGTEEVTKILLSQVLLMIGLKYQLGNPLQVIMYSFVCMLFSALVIGRALDKHAPKWSSLRTGSKIKVVSE</sequence>
<evidence type="ECO:0000259" key="2">
    <source>
        <dbReference type="Pfam" id="PF01757"/>
    </source>
</evidence>
<dbReference type="EMBL" id="JAANES010000002">
    <property type="protein sequence ID" value="MBS3019173.1"/>
    <property type="molecule type" value="Genomic_DNA"/>
</dbReference>
<keyword evidence="4" id="KW-1185">Reference proteome</keyword>
<accession>A0ABS5LRP2</accession>
<feature type="transmembrane region" description="Helical" evidence="1">
    <location>
        <begin position="235"/>
        <end position="260"/>
    </location>
</feature>
<proteinExistence type="predicted"/>
<name>A0ABS5LRP2_9BURK</name>
<keyword evidence="1" id="KW-0472">Membrane</keyword>